<evidence type="ECO:0000313" key="2">
    <source>
        <dbReference type="Proteomes" id="UP000095759"/>
    </source>
</evidence>
<protein>
    <submittedName>
        <fullName evidence="1">Uncharacterized protein</fullName>
    </submittedName>
</protein>
<keyword evidence="2" id="KW-1185">Reference proteome</keyword>
<sequence length="104" mass="10510">MTPLGSPAFLLDVTAIAIAIADIVNARAASRAPMTAAPPLGSTCPAVLPWRAMGPVHISGEVINPSVISLPSASPHSLSARAACAGKRTSTSRIAEWSNLLVAA</sequence>
<dbReference type="EMBL" id="MEHJ01000001">
    <property type="protein sequence ID" value="OEJ28823.1"/>
    <property type="molecule type" value="Genomic_DNA"/>
</dbReference>
<dbReference type="AlphaFoldDB" id="A0A1E5PGZ7"/>
<reference evidence="1 2" key="1">
    <citation type="submission" date="2016-08" db="EMBL/GenBank/DDBJ databases">
        <title>Complete genome sequence of Streptomyces agglomeratus strain 6-3-2, a novel anti-MRSA actinomycete isolated from Wuli of Tebit, China.</title>
        <authorList>
            <person name="Chen X."/>
        </authorList>
    </citation>
    <scope>NUCLEOTIDE SEQUENCE [LARGE SCALE GENOMIC DNA]</scope>
    <source>
        <strain evidence="1 2">6-3-2</strain>
    </source>
</reference>
<evidence type="ECO:0000313" key="1">
    <source>
        <dbReference type="EMBL" id="OEJ28823.1"/>
    </source>
</evidence>
<organism evidence="1 2">
    <name type="scientific">Streptomyces agglomeratus</name>
    <dbReference type="NCBI Taxonomy" id="285458"/>
    <lineage>
        <taxon>Bacteria</taxon>
        <taxon>Bacillati</taxon>
        <taxon>Actinomycetota</taxon>
        <taxon>Actinomycetes</taxon>
        <taxon>Kitasatosporales</taxon>
        <taxon>Streptomycetaceae</taxon>
        <taxon>Streptomyces</taxon>
    </lineage>
</organism>
<accession>A0A1E5PGZ7</accession>
<comment type="caution">
    <text evidence="1">The sequence shown here is derived from an EMBL/GenBank/DDBJ whole genome shotgun (WGS) entry which is preliminary data.</text>
</comment>
<dbReference type="Proteomes" id="UP000095759">
    <property type="component" value="Unassembled WGS sequence"/>
</dbReference>
<name>A0A1E5PGZ7_9ACTN</name>
<proteinExistence type="predicted"/>
<gene>
    <name evidence="1" type="ORF">AS594_34690</name>
</gene>